<name>A0A9P4MAY8_9PEZI</name>
<keyword evidence="2" id="KW-1185">Reference proteome</keyword>
<dbReference type="Proteomes" id="UP000799772">
    <property type="component" value="Unassembled WGS sequence"/>
</dbReference>
<evidence type="ECO:0008006" key="3">
    <source>
        <dbReference type="Google" id="ProtNLM"/>
    </source>
</evidence>
<dbReference type="Gene3D" id="3.40.50.300">
    <property type="entry name" value="P-loop containing nucleotide triphosphate hydrolases"/>
    <property type="match status" value="1"/>
</dbReference>
<organism evidence="1 2">
    <name type="scientific">Rhizodiscina lignyota</name>
    <dbReference type="NCBI Taxonomy" id="1504668"/>
    <lineage>
        <taxon>Eukaryota</taxon>
        <taxon>Fungi</taxon>
        <taxon>Dikarya</taxon>
        <taxon>Ascomycota</taxon>
        <taxon>Pezizomycotina</taxon>
        <taxon>Dothideomycetes</taxon>
        <taxon>Pleosporomycetidae</taxon>
        <taxon>Aulographales</taxon>
        <taxon>Rhizodiscinaceae</taxon>
        <taxon>Rhizodiscina</taxon>
    </lineage>
</organism>
<sequence length="1174" mass="132343">MPSGLLCLHNVDQAEVSTRQDDLVDIVAVHSLNEDSVEAWTDDATGINWLQDLLPKQLKIARILTYGYDASYETFFGAHAASNIQRIAHSFLQQLQADRRLEKAQKRPIIFICHGLGGVLVKKTLIFSSSRTASHVHHLWSIFLSTFAILFFGTPHDREDKSNWFVLEGHSDAKQQHDPRSYTSFSHDLNCFHAITDQFPAIDKRFRMFFFWEEIRTQTTRYGSRAYFIVDQTSAVPEMDNIEKSGIHATHSGMIKFNSIDSSSYRTVLDALTRYCEAAPRFIPRQWDDALQTLAQIRASEAYGLGGVEFDVRVERPHRSLEIDLQRTTNRYFYPPQEPTPGFVGREEMILALHSALFLQNSGGSARGLSRRKSFIVYGMGGSGKTEFCSKFAQDYRDEYFAVFTVRAASAETIKESYAMIGKLGGLEATESAGRHWLSQLREPWLLIIDNADDPSCELSSIFPQADSAHILVTTRNPEFRRDGTVGSLELQGLKEEDALQLLLTRADISRPWDVSTRTAGNLITKSLGYLALALIHAGNCIYRRICNLGDFLTLHSTYRARLQQQRVSTLESLDDEDMVKVIYSTFDVSMEFLSKKRTVTSQDASELLKIVGFYHFERIPVDIFTRAVVNRENSKQSTSRLSITSRLLGAIIGRFEPPKTLPGFLKDTDGRLNKFRVNRAIRELHSLSLITYDGKDDTFSLHPLVHAWARDVLPSQERKIWAYVGLNTLLESVLLPSGKVSESDGDFNRDILPHLDSCLQDSGHPLPETAITTAGLQMRLAKFFQPTTLLILRDQTLNAAKCGYVFAERGEFGKGAIHLRIVKDTLITTLGREHEKTMTAMLGLAGVCWGLGRLEEAIELQKTVVEIRSRRCGPTHEETLMAMDRLGSSYWLHGRYHEALQLQEATTEGMKATLGMEDAKTLAALDNLAVTLGSWHRFEESLRIHRRVLKSRQASLGQSHVDTLTTMNNVAMALLDLGHLDEAKSMMTDVHSQRRAQLGKEHPWTLWALCNLAKVHIEMGYLSEAEKMLTWGVEAGERSLGKDHLGVLMGNGQLARIYARQGRLEESEKLSVLTIGLIEKSRGIAHPDTVYGLWKLAQLYELRDEREIAVQTCQLALERADMRITRRHPLAKKIEELLGRLDGQNRDFAETAEAGDGQNASTARALIPRGQTW</sequence>
<reference evidence="1" key="1">
    <citation type="journal article" date="2020" name="Stud. Mycol.">
        <title>101 Dothideomycetes genomes: a test case for predicting lifestyles and emergence of pathogens.</title>
        <authorList>
            <person name="Haridas S."/>
            <person name="Albert R."/>
            <person name="Binder M."/>
            <person name="Bloem J."/>
            <person name="Labutti K."/>
            <person name="Salamov A."/>
            <person name="Andreopoulos B."/>
            <person name="Baker S."/>
            <person name="Barry K."/>
            <person name="Bills G."/>
            <person name="Bluhm B."/>
            <person name="Cannon C."/>
            <person name="Castanera R."/>
            <person name="Culley D."/>
            <person name="Daum C."/>
            <person name="Ezra D."/>
            <person name="Gonzalez J."/>
            <person name="Henrissat B."/>
            <person name="Kuo A."/>
            <person name="Liang C."/>
            <person name="Lipzen A."/>
            <person name="Lutzoni F."/>
            <person name="Magnuson J."/>
            <person name="Mondo S."/>
            <person name="Nolan M."/>
            <person name="Ohm R."/>
            <person name="Pangilinan J."/>
            <person name="Park H.-J."/>
            <person name="Ramirez L."/>
            <person name="Alfaro M."/>
            <person name="Sun H."/>
            <person name="Tritt A."/>
            <person name="Yoshinaga Y."/>
            <person name="Zwiers L.-H."/>
            <person name="Turgeon B."/>
            <person name="Goodwin S."/>
            <person name="Spatafora J."/>
            <person name="Crous P."/>
            <person name="Grigoriev I."/>
        </authorList>
    </citation>
    <scope>NUCLEOTIDE SEQUENCE</scope>
    <source>
        <strain evidence="1">CBS 133067</strain>
    </source>
</reference>
<dbReference type="OrthoDB" id="5086500at2759"/>
<dbReference type="Pfam" id="PF13424">
    <property type="entry name" value="TPR_12"/>
    <property type="match status" value="2"/>
</dbReference>
<dbReference type="EMBL" id="ML978124">
    <property type="protein sequence ID" value="KAF2100842.1"/>
    <property type="molecule type" value="Genomic_DNA"/>
</dbReference>
<dbReference type="AlphaFoldDB" id="A0A9P4MAY8"/>
<dbReference type="PANTHER" id="PTHR46082:SF11">
    <property type="entry name" value="AAA+ ATPASE DOMAIN-CONTAINING PROTEIN-RELATED"/>
    <property type="match status" value="1"/>
</dbReference>
<dbReference type="InterPro" id="IPR011990">
    <property type="entry name" value="TPR-like_helical_dom_sf"/>
</dbReference>
<dbReference type="Gene3D" id="1.25.40.10">
    <property type="entry name" value="Tetratricopeptide repeat domain"/>
    <property type="match status" value="2"/>
</dbReference>
<protein>
    <recommendedName>
        <fullName evidence="3">NB-ARC domain-containing protein</fullName>
    </recommendedName>
</protein>
<dbReference type="PANTHER" id="PTHR46082">
    <property type="entry name" value="ATP/GTP-BINDING PROTEIN-RELATED"/>
    <property type="match status" value="1"/>
</dbReference>
<dbReference type="InterPro" id="IPR027417">
    <property type="entry name" value="P-loop_NTPase"/>
</dbReference>
<proteinExistence type="predicted"/>
<dbReference type="InterPro" id="IPR053137">
    <property type="entry name" value="NLR-like"/>
</dbReference>
<accession>A0A9P4MAY8</accession>
<comment type="caution">
    <text evidence="1">The sequence shown here is derived from an EMBL/GenBank/DDBJ whole genome shotgun (WGS) entry which is preliminary data.</text>
</comment>
<dbReference type="SUPFAM" id="SSF52540">
    <property type="entry name" value="P-loop containing nucleoside triphosphate hydrolases"/>
    <property type="match status" value="1"/>
</dbReference>
<gene>
    <name evidence="1" type="ORF">NA57DRAFT_36754</name>
</gene>
<evidence type="ECO:0000313" key="2">
    <source>
        <dbReference type="Proteomes" id="UP000799772"/>
    </source>
</evidence>
<dbReference type="SUPFAM" id="SSF48452">
    <property type="entry name" value="TPR-like"/>
    <property type="match status" value="2"/>
</dbReference>
<evidence type="ECO:0000313" key="1">
    <source>
        <dbReference type="EMBL" id="KAF2100842.1"/>
    </source>
</evidence>